<accession>A0ACB7VMW2</accession>
<keyword evidence="2" id="KW-1185">Reference proteome</keyword>
<organism evidence="1 2">
    <name type="scientific">Dioscorea alata</name>
    <name type="common">Purple yam</name>
    <dbReference type="NCBI Taxonomy" id="55571"/>
    <lineage>
        <taxon>Eukaryota</taxon>
        <taxon>Viridiplantae</taxon>
        <taxon>Streptophyta</taxon>
        <taxon>Embryophyta</taxon>
        <taxon>Tracheophyta</taxon>
        <taxon>Spermatophyta</taxon>
        <taxon>Magnoliopsida</taxon>
        <taxon>Liliopsida</taxon>
        <taxon>Dioscoreales</taxon>
        <taxon>Dioscoreaceae</taxon>
        <taxon>Dioscorea</taxon>
    </lineage>
</organism>
<gene>
    <name evidence="1" type="ORF">IHE45_08G132800</name>
</gene>
<name>A0ACB7VMW2_DIOAL</name>
<dbReference type="Proteomes" id="UP000827976">
    <property type="component" value="Chromosome 8"/>
</dbReference>
<evidence type="ECO:0000313" key="2">
    <source>
        <dbReference type="Proteomes" id="UP000827976"/>
    </source>
</evidence>
<comment type="caution">
    <text evidence="1">The sequence shown here is derived from an EMBL/GenBank/DDBJ whole genome shotgun (WGS) entry which is preliminary data.</text>
</comment>
<proteinExistence type="predicted"/>
<dbReference type="EMBL" id="CM037018">
    <property type="protein sequence ID" value="KAH7675421.1"/>
    <property type="molecule type" value="Genomic_DNA"/>
</dbReference>
<evidence type="ECO:0000313" key="1">
    <source>
        <dbReference type="EMBL" id="KAH7675421.1"/>
    </source>
</evidence>
<protein>
    <submittedName>
        <fullName evidence="1">Vacuolar protein sorting-associated protein 62</fullName>
    </submittedName>
</protein>
<reference evidence="2" key="1">
    <citation type="journal article" date="2022" name="Nat. Commun.">
        <title>Chromosome evolution and the genetic basis of agronomically important traits in greater yam.</title>
        <authorList>
            <person name="Bredeson J.V."/>
            <person name="Lyons J.B."/>
            <person name="Oniyinde I.O."/>
            <person name="Okereke N.R."/>
            <person name="Kolade O."/>
            <person name="Nnabue I."/>
            <person name="Nwadili C.O."/>
            <person name="Hribova E."/>
            <person name="Parker M."/>
            <person name="Nwogha J."/>
            <person name="Shu S."/>
            <person name="Carlson J."/>
            <person name="Kariba R."/>
            <person name="Muthemba S."/>
            <person name="Knop K."/>
            <person name="Barton G.J."/>
            <person name="Sherwood A.V."/>
            <person name="Lopez-Montes A."/>
            <person name="Asiedu R."/>
            <person name="Jamnadass R."/>
            <person name="Muchugi A."/>
            <person name="Goodstein D."/>
            <person name="Egesi C.N."/>
            <person name="Featherston J."/>
            <person name="Asfaw A."/>
            <person name="Simpson G.G."/>
            <person name="Dolezel J."/>
            <person name="Hendre P.S."/>
            <person name="Van Deynze A."/>
            <person name="Kumar P.L."/>
            <person name="Obidiegwu J.E."/>
            <person name="Bhattacharjee R."/>
            <person name="Rokhsar D.S."/>
        </authorList>
    </citation>
    <scope>NUCLEOTIDE SEQUENCE [LARGE SCALE GENOMIC DNA]</scope>
    <source>
        <strain evidence="2">cv. TDa95/00328</strain>
    </source>
</reference>
<sequence length="543" mass="59907">MGNKPGKEAPPSFPIDTTFKLPSPLPSWPSGEGFAKGKMELGGIEVYQVTTFTRVWRSQEGGQDNQGASFFTPAQIPEGFSILGSYAQPNNKPLFGKVLVAKETKNDDDDGEDGTAALRSPLDYSLVWTSESLNIKQDGHGYIWLPVSPEGYKAVGLIVTASPEKPDLDAVRCVREDLTDQCENGGSLWDNNGFSVYELRPSNRGVEAIGVHVGTFGTSLTSSLACLKNKASNLSSMPNNNQIQTLIQAYSPWVYFHGDEPFFPSSTSWFFSNGALLYQKGNNSPTPTNPTGSNLPQGGSNDGNYWLDLPVDETEKEKVKKGDLSTSKTYIHIKPMLGGTVTDIAVWIFYPFNGAAKLKVKFINIGLGKIGEHVGDWEHITLRVSNFNGELWRVYYSEHSSGTWRDASEVEFEEGNKVVTYSSLHGHAMYAHAGTVLQGNVKLGIGIRNDCEKGKERMDCGERFEVVVSPETVKEPGWLNYMREWGPKISYDIAEELKKIEKVLPGKLKKEVEKVVESLPAELLGEEGPTGPKVKDSWRFDEK</sequence>